<feature type="region of interest" description="Disordered" evidence="7">
    <location>
        <begin position="42"/>
        <end position="85"/>
    </location>
</feature>
<evidence type="ECO:0000256" key="5">
    <source>
        <dbReference type="PROSITE-ProRule" id="PRU00108"/>
    </source>
</evidence>
<keyword evidence="2 5" id="KW-0238">DNA-binding</keyword>
<dbReference type="InterPro" id="IPR050877">
    <property type="entry name" value="EMX-VAX-Noto_Homeobox_TFs"/>
</dbReference>
<dbReference type="Proteomes" id="UP000001645">
    <property type="component" value="Chromosome 4"/>
</dbReference>
<keyword evidence="10" id="KW-1185">Reference proteome</keyword>
<dbReference type="GO" id="GO:0030182">
    <property type="term" value="P:neuron differentiation"/>
    <property type="evidence" value="ECO:0007669"/>
    <property type="project" value="TreeGrafter"/>
</dbReference>
<sequence>MVGTERVDLAATLRLTETQVKVWFQNRRIKWRKQSMEQKKAKLSQFGVIQPASAGPTDVKEHEEDTVDPRLPDGGAGDAGTSVLA</sequence>
<dbReference type="InterPro" id="IPR001356">
    <property type="entry name" value="HD"/>
</dbReference>
<dbReference type="Ensembl" id="ENSMGAT00000030238.1">
    <property type="protein sequence ID" value="ENSMGAP00000020032.1"/>
    <property type="gene ID" value="ENSMGAG00000022598.1"/>
</dbReference>
<dbReference type="SMART" id="SM00389">
    <property type="entry name" value="HOX"/>
    <property type="match status" value="1"/>
</dbReference>
<dbReference type="PROSITE" id="PS50071">
    <property type="entry name" value="HOMEOBOX_2"/>
    <property type="match status" value="1"/>
</dbReference>
<dbReference type="PROSITE" id="PS00027">
    <property type="entry name" value="HOMEOBOX_1"/>
    <property type="match status" value="1"/>
</dbReference>
<dbReference type="GeneTree" id="ENSGT00940000154361"/>
<dbReference type="GO" id="GO:0007417">
    <property type="term" value="P:central nervous system development"/>
    <property type="evidence" value="ECO:0007669"/>
    <property type="project" value="TreeGrafter"/>
</dbReference>
<evidence type="ECO:0000313" key="9">
    <source>
        <dbReference type="Ensembl" id="ENSMGAP00000020032.1"/>
    </source>
</evidence>
<feature type="compositionally biased region" description="Basic and acidic residues" evidence="7">
    <location>
        <begin position="58"/>
        <end position="71"/>
    </location>
</feature>
<reference evidence="9 10" key="1">
    <citation type="journal article" date="2010" name="PLoS Biol.">
        <title>Multi-platform next-generation sequencing of the domestic turkey (Meleagris gallopavo): genome assembly and analysis.</title>
        <authorList>
            <person name="Dalloul R.A."/>
            <person name="Long J.A."/>
            <person name="Zimin A.V."/>
            <person name="Aslam L."/>
            <person name="Beal K."/>
            <person name="Blomberg L.A."/>
            <person name="Bouffard P."/>
            <person name="Burt D.W."/>
            <person name="Crasta O."/>
            <person name="Crooijmans R.P."/>
            <person name="Cooper K."/>
            <person name="Coulombe R.A."/>
            <person name="De S."/>
            <person name="Delany M.E."/>
            <person name="Dodgson J.B."/>
            <person name="Dong J.J."/>
            <person name="Evans C."/>
            <person name="Frederickson K.M."/>
            <person name="Flicek P."/>
            <person name="Florea L."/>
            <person name="Folkerts O."/>
            <person name="Groenen M.A."/>
            <person name="Harkins T.T."/>
            <person name="Herrero J."/>
            <person name="Hoffmann S."/>
            <person name="Megens H.J."/>
            <person name="Jiang A."/>
            <person name="de Jong P."/>
            <person name="Kaiser P."/>
            <person name="Kim H."/>
            <person name="Kim K.W."/>
            <person name="Kim S."/>
            <person name="Langenberger D."/>
            <person name="Lee M.K."/>
            <person name="Lee T."/>
            <person name="Mane S."/>
            <person name="Marcais G."/>
            <person name="Marz M."/>
            <person name="McElroy A.P."/>
            <person name="Modise T."/>
            <person name="Nefedov M."/>
            <person name="Notredame C."/>
            <person name="Paton I.R."/>
            <person name="Payne W.S."/>
            <person name="Pertea G."/>
            <person name="Prickett D."/>
            <person name="Puiu D."/>
            <person name="Qioa D."/>
            <person name="Raineri E."/>
            <person name="Ruffier M."/>
            <person name="Salzberg S.L."/>
            <person name="Schatz M.C."/>
            <person name="Scheuring C."/>
            <person name="Schmidt C.J."/>
            <person name="Schroeder S."/>
            <person name="Searle S.M."/>
            <person name="Smith E.J."/>
            <person name="Smith J."/>
            <person name="Sonstegard T.S."/>
            <person name="Stadler P.F."/>
            <person name="Tafer H."/>
            <person name="Tu Z.J."/>
            <person name="Van Tassell C.P."/>
            <person name="Vilella A.J."/>
            <person name="Williams K.P."/>
            <person name="Yorke J.A."/>
            <person name="Zhang L."/>
            <person name="Zhang H.B."/>
            <person name="Zhang X."/>
            <person name="Zhang Y."/>
            <person name="Reed K.M."/>
        </authorList>
    </citation>
    <scope>NUCLEOTIDE SEQUENCE [LARGE SCALE GENOMIC DNA]</scope>
</reference>
<name>A0A803XKI6_MELGA</name>
<keyword evidence="3 5" id="KW-0371">Homeobox</keyword>
<reference evidence="9" key="2">
    <citation type="submission" date="2025-08" db="UniProtKB">
        <authorList>
            <consortium name="Ensembl"/>
        </authorList>
    </citation>
    <scope>IDENTIFICATION</scope>
</reference>
<dbReference type="Gene3D" id="1.10.10.60">
    <property type="entry name" value="Homeodomain-like"/>
    <property type="match status" value="1"/>
</dbReference>
<dbReference type="GO" id="GO:0000978">
    <property type="term" value="F:RNA polymerase II cis-regulatory region sequence-specific DNA binding"/>
    <property type="evidence" value="ECO:0007669"/>
    <property type="project" value="TreeGrafter"/>
</dbReference>
<dbReference type="PANTHER" id="PTHR24339:SF67">
    <property type="entry name" value="GNOT1 HOMEODOMAIN PROTEIN-RELATED"/>
    <property type="match status" value="1"/>
</dbReference>
<reference evidence="9" key="3">
    <citation type="submission" date="2025-09" db="UniProtKB">
        <authorList>
            <consortium name="Ensembl"/>
        </authorList>
    </citation>
    <scope>IDENTIFICATION</scope>
</reference>
<dbReference type="GO" id="GO:0000981">
    <property type="term" value="F:DNA-binding transcription factor activity, RNA polymerase II-specific"/>
    <property type="evidence" value="ECO:0007669"/>
    <property type="project" value="InterPro"/>
</dbReference>
<dbReference type="SUPFAM" id="SSF46689">
    <property type="entry name" value="Homeodomain-like"/>
    <property type="match status" value="1"/>
</dbReference>
<dbReference type="InterPro" id="IPR017970">
    <property type="entry name" value="Homeobox_CS"/>
</dbReference>
<accession>A0A803XKI6</accession>
<dbReference type="AlphaFoldDB" id="A0A803XKI6"/>
<dbReference type="InParanoid" id="A0A803XKI6"/>
<evidence type="ECO:0000256" key="2">
    <source>
        <dbReference type="ARBA" id="ARBA00023125"/>
    </source>
</evidence>
<evidence type="ECO:0000256" key="6">
    <source>
        <dbReference type="RuleBase" id="RU000682"/>
    </source>
</evidence>
<dbReference type="CDD" id="cd00086">
    <property type="entry name" value="homeodomain"/>
    <property type="match status" value="1"/>
</dbReference>
<dbReference type="InterPro" id="IPR009057">
    <property type="entry name" value="Homeodomain-like_sf"/>
</dbReference>
<feature type="DNA-binding region" description="Homeobox" evidence="5">
    <location>
        <begin position="3"/>
        <end position="35"/>
    </location>
</feature>
<keyword evidence="4 5" id="KW-0539">Nucleus</keyword>
<dbReference type="Pfam" id="PF00046">
    <property type="entry name" value="Homeodomain"/>
    <property type="match status" value="1"/>
</dbReference>
<evidence type="ECO:0000256" key="3">
    <source>
        <dbReference type="ARBA" id="ARBA00023155"/>
    </source>
</evidence>
<dbReference type="PANTHER" id="PTHR24339">
    <property type="entry name" value="HOMEOBOX PROTEIN EMX-RELATED"/>
    <property type="match status" value="1"/>
</dbReference>
<comment type="subcellular location">
    <subcellularLocation>
        <location evidence="1 5 6">Nucleus</location>
    </subcellularLocation>
</comment>
<protein>
    <recommendedName>
        <fullName evidence="8">Homeobox domain-containing protein</fullName>
    </recommendedName>
</protein>
<feature type="domain" description="Homeobox" evidence="8">
    <location>
        <begin position="1"/>
        <end position="34"/>
    </location>
</feature>
<dbReference type="GO" id="GO:0005634">
    <property type="term" value="C:nucleus"/>
    <property type="evidence" value="ECO:0007669"/>
    <property type="project" value="UniProtKB-SubCell"/>
</dbReference>
<evidence type="ECO:0000256" key="1">
    <source>
        <dbReference type="ARBA" id="ARBA00004123"/>
    </source>
</evidence>
<evidence type="ECO:0000259" key="8">
    <source>
        <dbReference type="PROSITE" id="PS50071"/>
    </source>
</evidence>
<proteinExistence type="predicted"/>
<evidence type="ECO:0000313" key="10">
    <source>
        <dbReference type="Proteomes" id="UP000001645"/>
    </source>
</evidence>
<evidence type="ECO:0000256" key="7">
    <source>
        <dbReference type="SAM" id="MobiDB-lite"/>
    </source>
</evidence>
<organism evidence="9 10">
    <name type="scientific">Meleagris gallopavo</name>
    <name type="common">Wild turkey</name>
    <dbReference type="NCBI Taxonomy" id="9103"/>
    <lineage>
        <taxon>Eukaryota</taxon>
        <taxon>Metazoa</taxon>
        <taxon>Chordata</taxon>
        <taxon>Craniata</taxon>
        <taxon>Vertebrata</taxon>
        <taxon>Euteleostomi</taxon>
        <taxon>Archelosauria</taxon>
        <taxon>Archosauria</taxon>
        <taxon>Dinosauria</taxon>
        <taxon>Saurischia</taxon>
        <taxon>Theropoda</taxon>
        <taxon>Coelurosauria</taxon>
        <taxon>Aves</taxon>
        <taxon>Neognathae</taxon>
        <taxon>Galloanserae</taxon>
        <taxon>Galliformes</taxon>
        <taxon>Phasianidae</taxon>
        <taxon>Meleagridinae</taxon>
        <taxon>Meleagris</taxon>
    </lineage>
</organism>
<evidence type="ECO:0000256" key="4">
    <source>
        <dbReference type="ARBA" id="ARBA00023242"/>
    </source>
</evidence>